<reference evidence="1" key="1">
    <citation type="submission" date="2021-08" db="EMBL/GenBank/DDBJ databases">
        <title>The first chromosome-level gecko genome reveals the dynamic sex chromosomes of Neotropical dwarf geckos (Sphaerodactylidae: Sphaerodactylus).</title>
        <authorList>
            <person name="Pinto B.J."/>
            <person name="Keating S.E."/>
            <person name="Gamble T."/>
        </authorList>
    </citation>
    <scope>NUCLEOTIDE SEQUENCE</scope>
    <source>
        <strain evidence="1">TG3544</strain>
    </source>
</reference>
<organism evidence="1 2">
    <name type="scientific">Sphaerodactylus townsendi</name>
    <dbReference type="NCBI Taxonomy" id="933632"/>
    <lineage>
        <taxon>Eukaryota</taxon>
        <taxon>Metazoa</taxon>
        <taxon>Chordata</taxon>
        <taxon>Craniata</taxon>
        <taxon>Vertebrata</taxon>
        <taxon>Euteleostomi</taxon>
        <taxon>Lepidosauria</taxon>
        <taxon>Squamata</taxon>
        <taxon>Bifurcata</taxon>
        <taxon>Gekkota</taxon>
        <taxon>Sphaerodactylidae</taxon>
        <taxon>Sphaerodactylus</taxon>
    </lineage>
</organism>
<evidence type="ECO:0000313" key="1">
    <source>
        <dbReference type="EMBL" id="KAH8011287.1"/>
    </source>
</evidence>
<accession>A0ACB8FVL8</accession>
<name>A0ACB8FVL8_9SAUR</name>
<comment type="caution">
    <text evidence="1">The sequence shown here is derived from an EMBL/GenBank/DDBJ whole genome shotgun (WGS) entry which is preliminary data.</text>
</comment>
<sequence length="150" mass="17161">MADFLLPLGSCSFHRFTPESLAAIEKRIAEKIARNAKQEHREQAADEETPRPQFDLQAGKKLPDIYGSPPSELVGEPLEDIDPYYSDHKVHAGVLAGLLFLKMVEERAEEKLWISPYLPLTFRVEMIPSWFKDGGRDKPQMFTVLKLEYT</sequence>
<protein>
    <submittedName>
        <fullName evidence="1">Uncharacterized protein</fullName>
    </submittedName>
</protein>
<proteinExistence type="predicted"/>
<dbReference type="EMBL" id="CM037624">
    <property type="protein sequence ID" value="KAH8011287.1"/>
    <property type="molecule type" value="Genomic_DNA"/>
</dbReference>
<gene>
    <name evidence="1" type="ORF">K3G42_021321</name>
</gene>
<evidence type="ECO:0000313" key="2">
    <source>
        <dbReference type="Proteomes" id="UP000827872"/>
    </source>
</evidence>
<dbReference type="Proteomes" id="UP000827872">
    <property type="component" value="Linkage Group LG11"/>
</dbReference>
<keyword evidence="2" id="KW-1185">Reference proteome</keyword>